<organism evidence="7 8">
    <name type="scientific">Helicobacter enhydrae</name>
    <dbReference type="NCBI Taxonomy" id="222136"/>
    <lineage>
        <taxon>Bacteria</taxon>
        <taxon>Pseudomonadati</taxon>
        <taxon>Campylobacterota</taxon>
        <taxon>Epsilonproteobacteria</taxon>
        <taxon>Campylobacterales</taxon>
        <taxon>Helicobacteraceae</taxon>
        <taxon>Helicobacter</taxon>
    </lineage>
</organism>
<evidence type="ECO:0000259" key="6">
    <source>
        <dbReference type="Pfam" id="PF00155"/>
    </source>
</evidence>
<dbReference type="InterPro" id="IPR015422">
    <property type="entry name" value="PyrdxlP-dep_Trfase_small"/>
</dbReference>
<accession>A0A1B1U6T8</accession>
<dbReference type="InterPro" id="IPR015421">
    <property type="entry name" value="PyrdxlP-dep_Trfase_major"/>
</dbReference>
<evidence type="ECO:0000313" key="8">
    <source>
        <dbReference type="Proteomes" id="UP000092884"/>
    </source>
</evidence>
<evidence type="ECO:0000256" key="1">
    <source>
        <dbReference type="ARBA" id="ARBA00001933"/>
    </source>
</evidence>
<dbReference type="EMBL" id="CP016503">
    <property type="protein sequence ID" value="ANV98479.1"/>
    <property type="molecule type" value="Genomic_DNA"/>
</dbReference>
<dbReference type="KEGG" id="het:BBW65_06560"/>
<dbReference type="GO" id="GO:0030170">
    <property type="term" value="F:pyridoxal phosphate binding"/>
    <property type="evidence" value="ECO:0007669"/>
    <property type="project" value="InterPro"/>
</dbReference>
<keyword evidence="3" id="KW-0808">Transferase</keyword>
<dbReference type="Proteomes" id="UP000092884">
    <property type="component" value="Chromosome"/>
</dbReference>
<dbReference type="GO" id="GO:0016740">
    <property type="term" value="F:transferase activity"/>
    <property type="evidence" value="ECO:0007669"/>
    <property type="project" value="UniProtKB-KW"/>
</dbReference>
<keyword evidence="4 5" id="KW-0663">Pyridoxal phosphate</keyword>
<reference evidence="8" key="1">
    <citation type="submission" date="2016-07" db="EMBL/GenBank/DDBJ databases">
        <authorList>
            <person name="Florea S."/>
            <person name="Webb J.S."/>
            <person name="Jaromczyk J."/>
            <person name="Schardl C.L."/>
        </authorList>
    </citation>
    <scope>NUCLEOTIDE SEQUENCE [LARGE SCALE GENOMIC DNA]</scope>
    <source>
        <strain evidence="8">MIT 01-6242</strain>
    </source>
</reference>
<evidence type="ECO:0000256" key="5">
    <source>
        <dbReference type="RuleBase" id="RU003693"/>
    </source>
</evidence>
<dbReference type="InterPro" id="IPR004839">
    <property type="entry name" value="Aminotransferase_I/II_large"/>
</dbReference>
<comment type="cofactor">
    <cofactor evidence="1 5">
        <name>pyridoxal 5'-phosphate</name>
        <dbReference type="ChEBI" id="CHEBI:597326"/>
    </cofactor>
</comment>
<evidence type="ECO:0000256" key="3">
    <source>
        <dbReference type="ARBA" id="ARBA00022679"/>
    </source>
</evidence>
<dbReference type="STRING" id="222136.BBW65_06560"/>
<evidence type="ECO:0000256" key="4">
    <source>
        <dbReference type="ARBA" id="ARBA00022898"/>
    </source>
</evidence>
<dbReference type="Gene3D" id="3.90.1150.10">
    <property type="entry name" value="Aspartate Aminotransferase, domain 1"/>
    <property type="match status" value="1"/>
</dbReference>
<dbReference type="Gene3D" id="3.40.640.10">
    <property type="entry name" value="Type I PLP-dependent aspartate aminotransferase-like (Major domain)"/>
    <property type="match status" value="1"/>
</dbReference>
<dbReference type="PANTHER" id="PTHR13693:SF77">
    <property type="entry name" value="8-AMINO-7-OXONONANOATE SYNTHASE"/>
    <property type="match status" value="1"/>
</dbReference>
<name>A0A1B1U6T8_9HELI</name>
<feature type="domain" description="Aminotransferase class I/classII large" evidence="6">
    <location>
        <begin position="26"/>
        <end position="359"/>
    </location>
</feature>
<dbReference type="InterPro" id="IPR050087">
    <property type="entry name" value="AON_synthase_class-II"/>
</dbReference>
<dbReference type="RefSeq" id="WP_066341278.1">
    <property type="nucleotide sequence ID" value="NZ_CP016503.1"/>
</dbReference>
<dbReference type="InterPro" id="IPR001917">
    <property type="entry name" value="Aminotrans_II_pyridoxalP_BS"/>
</dbReference>
<dbReference type="SUPFAM" id="SSF53383">
    <property type="entry name" value="PLP-dependent transferases"/>
    <property type="match status" value="1"/>
</dbReference>
<dbReference type="Pfam" id="PF00155">
    <property type="entry name" value="Aminotran_1_2"/>
    <property type="match status" value="1"/>
</dbReference>
<protein>
    <submittedName>
        <fullName evidence="7">8-amino-7-oxononanoate synthase</fullName>
    </submittedName>
</protein>
<keyword evidence="8" id="KW-1185">Reference proteome</keyword>
<evidence type="ECO:0000313" key="7">
    <source>
        <dbReference type="EMBL" id="ANV98479.1"/>
    </source>
</evidence>
<dbReference type="PROSITE" id="PS00599">
    <property type="entry name" value="AA_TRANSFER_CLASS_2"/>
    <property type="match status" value="1"/>
</dbReference>
<dbReference type="OrthoDB" id="9807157at2"/>
<comment type="similarity">
    <text evidence="2">Belongs to the class-II pyridoxal-phosphate-dependent aminotransferase family. BioF subfamily.</text>
</comment>
<dbReference type="InterPro" id="IPR015424">
    <property type="entry name" value="PyrdxlP-dep_Trfase"/>
</dbReference>
<sequence length="370" mass="41430">MPYSKELQALRHTNLLREKTLQDSALLDFASNDYLGLSSNKQSLTQAYQKLLSTPHHAPRASNAINGYHLIHQELEEFLCAYFGFESCLLFGSGFLANLALFDTLVRKNDTLFVDELYHASGRFVTRFLGDRAVFFKHNDPKDLDTKLKSHKRQNGRILIAIEGVYSMDGDIAKAEFAQIAQDWGAIFIVDEAHSSGTIGTHLKGYFDFHSLPITNHTIKMGTLGKSYGSYGAYVLASDPIIKFLFTRAKSSIYTTALSLFDTALALENLKYVQSNTPALSAQLQATTTLTQKLLGHHLQSQILPISFQRQERMLEVAKSLQTQGFCIGAIRKPTTQTPKLRITLGIKNTLEDTQKLCKILQQIQTNEGF</sequence>
<dbReference type="PANTHER" id="PTHR13693">
    <property type="entry name" value="CLASS II AMINOTRANSFERASE/8-AMINO-7-OXONONANOATE SYNTHASE"/>
    <property type="match status" value="1"/>
</dbReference>
<proteinExistence type="inferred from homology"/>
<dbReference type="AlphaFoldDB" id="A0A1B1U6T8"/>
<evidence type="ECO:0000256" key="2">
    <source>
        <dbReference type="ARBA" id="ARBA00010008"/>
    </source>
</evidence>
<gene>
    <name evidence="7" type="ORF">BBW65_06560</name>
</gene>